<reference evidence="10" key="1">
    <citation type="submission" date="2022-06" db="EMBL/GenBank/DDBJ databases">
        <title>Sphingomonas sp. nov. isolated from rhizosphere soil of tomato.</title>
        <authorList>
            <person name="Dong H."/>
            <person name="Gao R."/>
        </authorList>
    </citation>
    <scope>NUCLEOTIDE SEQUENCE</scope>
    <source>
        <strain evidence="10">MMSM24</strain>
    </source>
</reference>
<evidence type="ECO:0000256" key="8">
    <source>
        <dbReference type="SAM" id="SignalP"/>
    </source>
</evidence>
<gene>
    <name evidence="10" type="ORF">NEE01_20845</name>
</gene>
<dbReference type="InterPro" id="IPR050979">
    <property type="entry name" value="LD-transpeptidase"/>
</dbReference>
<evidence type="ECO:0000256" key="1">
    <source>
        <dbReference type="ARBA" id="ARBA00004752"/>
    </source>
</evidence>
<dbReference type="PANTHER" id="PTHR30582">
    <property type="entry name" value="L,D-TRANSPEPTIDASE"/>
    <property type="match status" value="1"/>
</dbReference>
<feature type="active site" description="Nucleophile" evidence="7">
    <location>
        <position position="190"/>
    </location>
</feature>
<dbReference type="GO" id="GO:0016740">
    <property type="term" value="F:transferase activity"/>
    <property type="evidence" value="ECO:0007669"/>
    <property type="project" value="UniProtKB-KW"/>
</dbReference>
<dbReference type="InterPro" id="IPR038063">
    <property type="entry name" value="Transpep_catalytic_dom"/>
</dbReference>
<dbReference type="SUPFAM" id="SSF141523">
    <property type="entry name" value="L,D-transpeptidase catalytic domain-like"/>
    <property type="match status" value="1"/>
</dbReference>
<dbReference type="Gene3D" id="2.40.440.10">
    <property type="entry name" value="L,D-transpeptidase catalytic domain-like"/>
    <property type="match status" value="1"/>
</dbReference>
<dbReference type="GO" id="GO:0071972">
    <property type="term" value="F:peptidoglycan L,D-transpeptidase activity"/>
    <property type="evidence" value="ECO:0007669"/>
    <property type="project" value="TreeGrafter"/>
</dbReference>
<comment type="similarity">
    <text evidence="2">Belongs to the YkuD family.</text>
</comment>
<keyword evidence="11" id="KW-1185">Reference proteome</keyword>
<evidence type="ECO:0000256" key="5">
    <source>
        <dbReference type="ARBA" id="ARBA00022984"/>
    </source>
</evidence>
<evidence type="ECO:0000256" key="6">
    <source>
        <dbReference type="ARBA" id="ARBA00023316"/>
    </source>
</evidence>
<dbReference type="EMBL" id="JANFAV010000020">
    <property type="protein sequence ID" value="MCW6537234.1"/>
    <property type="molecule type" value="Genomic_DNA"/>
</dbReference>
<comment type="caution">
    <text evidence="10">The sequence shown here is derived from an EMBL/GenBank/DDBJ whole genome shotgun (WGS) entry which is preliminary data.</text>
</comment>
<name>A0AA41ZHV5_9SPHN</name>
<feature type="domain" description="L,D-TPase catalytic" evidence="9">
    <location>
        <begin position="106"/>
        <end position="214"/>
    </location>
</feature>
<dbReference type="AlphaFoldDB" id="A0AA41ZHV5"/>
<dbReference type="GO" id="GO:0005576">
    <property type="term" value="C:extracellular region"/>
    <property type="evidence" value="ECO:0007669"/>
    <property type="project" value="TreeGrafter"/>
</dbReference>
<evidence type="ECO:0000256" key="4">
    <source>
        <dbReference type="ARBA" id="ARBA00022960"/>
    </source>
</evidence>
<organism evidence="10 11">
    <name type="scientific">Sphingomonas lycopersici</name>
    <dbReference type="NCBI Taxonomy" id="2951807"/>
    <lineage>
        <taxon>Bacteria</taxon>
        <taxon>Pseudomonadati</taxon>
        <taxon>Pseudomonadota</taxon>
        <taxon>Alphaproteobacteria</taxon>
        <taxon>Sphingomonadales</taxon>
        <taxon>Sphingomonadaceae</taxon>
        <taxon>Sphingomonas</taxon>
    </lineage>
</organism>
<dbReference type="GO" id="GO:0071555">
    <property type="term" value="P:cell wall organization"/>
    <property type="evidence" value="ECO:0007669"/>
    <property type="project" value="UniProtKB-UniRule"/>
</dbReference>
<keyword evidence="8" id="KW-0732">Signal</keyword>
<proteinExistence type="inferred from homology"/>
<evidence type="ECO:0000256" key="7">
    <source>
        <dbReference type="PROSITE-ProRule" id="PRU01373"/>
    </source>
</evidence>
<protein>
    <submittedName>
        <fullName evidence="10">L,D-transpeptidase family protein</fullName>
    </submittedName>
</protein>
<sequence length="221" mass="23984">MSLTAKLSPRYLGQKLARLAVPLALAAAAIAGGAAAAHYYTKHHLTDPPVQVVERGPRLWYPVGQYPALTLPDGERRAVKSVLNVRNTMHYGDYVWNEQHIPAGDIWVRIDLARQLLSVFRDGHEIGSAVILYGTDGKPTPTGVFPILEKRETHVSSLYDASMPYMMRLTGDGVAIHASNVRRGAATHGCIGIPPSFAALLFNVVSNGDKVAILPPREKSS</sequence>
<dbReference type="GO" id="GO:0008360">
    <property type="term" value="P:regulation of cell shape"/>
    <property type="evidence" value="ECO:0007669"/>
    <property type="project" value="UniProtKB-UniRule"/>
</dbReference>
<dbReference type="Proteomes" id="UP001165565">
    <property type="component" value="Unassembled WGS sequence"/>
</dbReference>
<accession>A0AA41ZHV5</accession>
<evidence type="ECO:0000313" key="10">
    <source>
        <dbReference type="EMBL" id="MCW6537234.1"/>
    </source>
</evidence>
<feature type="signal peptide" evidence="8">
    <location>
        <begin position="1"/>
        <end position="36"/>
    </location>
</feature>
<evidence type="ECO:0000256" key="3">
    <source>
        <dbReference type="ARBA" id="ARBA00022679"/>
    </source>
</evidence>
<keyword evidence="6 7" id="KW-0961">Cell wall biogenesis/degradation</keyword>
<evidence type="ECO:0000313" key="11">
    <source>
        <dbReference type="Proteomes" id="UP001165565"/>
    </source>
</evidence>
<feature type="chain" id="PRO_5041430872" evidence="8">
    <location>
        <begin position="37"/>
        <end position="221"/>
    </location>
</feature>
<dbReference type="PROSITE" id="PS52029">
    <property type="entry name" value="LD_TPASE"/>
    <property type="match status" value="1"/>
</dbReference>
<feature type="active site" description="Proton donor/acceptor" evidence="7">
    <location>
        <position position="177"/>
    </location>
</feature>
<evidence type="ECO:0000259" key="9">
    <source>
        <dbReference type="PROSITE" id="PS52029"/>
    </source>
</evidence>
<dbReference type="GO" id="GO:0018104">
    <property type="term" value="P:peptidoglycan-protein cross-linking"/>
    <property type="evidence" value="ECO:0007669"/>
    <property type="project" value="TreeGrafter"/>
</dbReference>
<keyword evidence="3" id="KW-0808">Transferase</keyword>
<dbReference type="InterPro" id="IPR005490">
    <property type="entry name" value="LD_TPept_cat_dom"/>
</dbReference>
<evidence type="ECO:0000256" key="2">
    <source>
        <dbReference type="ARBA" id="ARBA00005992"/>
    </source>
</evidence>
<dbReference type="CDD" id="cd16913">
    <property type="entry name" value="YkuD_like"/>
    <property type="match status" value="1"/>
</dbReference>
<dbReference type="Pfam" id="PF03734">
    <property type="entry name" value="YkuD"/>
    <property type="match status" value="1"/>
</dbReference>
<dbReference type="PANTHER" id="PTHR30582:SF2">
    <property type="entry name" value="L,D-TRANSPEPTIDASE YCIB-RELATED"/>
    <property type="match status" value="1"/>
</dbReference>
<dbReference type="RefSeq" id="WP_265271150.1">
    <property type="nucleotide sequence ID" value="NZ_JANFAV010000020.1"/>
</dbReference>
<keyword evidence="5 7" id="KW-0573">Peptidoglycan synthesis</keyword>
<comment type="pathway">
    <text evidence="1 7">Cell wall biogenesis; peptidoglycan biosynthesis.</text>
</comment>
<keyword evidence="4 7" id="KW-0133">Cell shape</keyword>